<dbReference type="PANTHER" id="PTHR22382">
    <property type="entry name" value="RIKEN CDNA 4921504E06 GENE"/>
    <property type="match status" value="1"/>
</dbReference>
<dbReference type="PANTHER" id="PTHR22382:SF7">
    <property type="entry name" value="RIKEN CDNA 4921504E06 GENE"/>
    <property type="match status" value="1"/>
</dbReference>
<proteinExistence type="predicted"/>
<gene>
    <name evidence="4" type="ORF">V1264_013494</name>
</gene>
<feature type="compositionally biased region" description="Polar residues" evidence="2">
    <location>
        <begin position="220"/>
        <end position="231"/>
    </location>
</feature>
<keyword evidence="5" id="KW-1185">Reference proteome</keyword>
<feature type="compositionally biased region" description="Polar residues" evidence="2">
    <location>
        <begin position="488"/>
        <end position="497"/>
    </location>
</feature>
<protein>
    <recommendedName>
        <fullName evidence="3">DUF4709 domain-containing protein</fullName>
    </recommendedName>
</protein>
<evidence type="ECO:0000259" key="3">
    <source>
        <dbReference type="Pfam" id="PF15821"/>
    </source>
</evidence>
<comment type="caution">
    <text evidence="4">The sequence shown here is derived from an EMBL/GenBank/DDBJ whole genome shotgun (WGS) entry which is preliminary data.</text>
</comment>
<reference evidence="4 5" key="1">
    <citation type="submission" date="2024-02" db="EMBL/GenBank/DDBJ databases">
        <title>Chromosome-scale genome assembly of the rough periwinkle Littorina saxatilis.</title>
        <authorList>
            <person name="De Jode A."/>
            <person name="Faria R."/>
            <person name="Formenti G."/>
            <person name="Sims Y."/>
            <person name="Smith T.P."/>
            <person name="Tracey A."/>
            <person name="Wood J.M.D."/>
            <person name="Zagrodzka Z.B."/>
            <person name="Johannesson K."/>
            <person name="Butlin R.K."/>
            <person name="Leder E.H."/>
        </authorList>
    </citation>
    <scope>NUCLEOTIDE SEQUENCE [LARGE SCALE GENOMIC DNA]</scope>
    <source>
        <strain evidence="4">Snail1</strain>
        <tissue evidence="4">Muscle</tissue>
    </source>
</reference>
<dbReference type="Pfam" id="PF15821">
    <property type="entry name" value="DUF4709"/>
    <property type="match status" value="1"/>
</dbReference>
<dbReference type="InterPro" id="IPR040119">
    <property type="entry name" value="C10orf67-like"/>
</dbReference>
<name>A0AAN9GJX7_9CAEN</name>
<feature type="region of interest" description="Disordered" evidence="2">
    <location>
        <begin position="210"/>
        <end position="245"/>
    </location>
</feature>
<dbReference type="InterPro" id="IPR031651">
    <property type="entry name" value="DUF4709"/>
</dbReference>
<dbReference type="Proteomes" id="UP001374579">
    <property type="component" value="Unassembled WGS sequence"/>
</dbReference>
<keyword evidence="1" id="KW-0175">Coiled coil</keyword>
<evidence type="ECO:0000313" key="4">
    <source>
        <dbReference type="EMBL" id="KAK7109460.1"/>
    </source>
</evidence>
<evidence type="ECO:0000256" key="2">
    <source>
        <dbReference type="SAM" id="MobiDB-lite"/>
    </source>
</evidence>
<dbReference type="EMBL" id="JBAMIC010000003">
    <property type="protein sequence ID" value="KAK7109460.1"/>
    <property type="molecule type" value="Genomic_DNA"/>
</dbReference>
<feature type="domain" description="DUF4709" evidence="3">
    <location>
        <begin position="42"/>
        <end position="149"/>
    </location>
</feature>
<feature type="region of interest" description="Disordered" evidence="2">
    <location>
        <begin position="482"/>
        <end position="579"/>
    </location>
</feature>
<organism evidence="4 5">
    <name type="scientific">Littorina saxatilis</name>
    <dbReference type="NCBI Taxonomy" id="31220"/>
    <lineage>
        <taxon>Eukaryota</taxon>
        <taxon>Metazoa</taxon>
        <taxon>Spiralia</taxon>
        <taxon>Lophotrochozoa</taxon>
        <taxon>Mollusca</taxon>
        <taxon>Gastropoda</taxon>
        <taxon>Caenogastropoda</taxon>
        <taxon>Littorinimorpha</taxon>
        <taxon>Littorinoidea</taxon>
        <taxon>Littorinidae</taxon>
        <taxon>Littorina</taxon>
    </lineage>
</organism>
<feature type="coiled-coil region" evidence="1">
    <location>
        <begin position="355"/>
        <end position="439"/>
    </location>
</feature>
<evidence type="ECO:0000256" key="1">
    <source>
        <dbReference type="SAM" id="Coils"/>
    </source>
</evidence>
<accession>A0AAN9GJX7</accession>
<evidence type="ECO:0000313" key="5">
    <source>
        <dbReference type="Proteomes" id="UP001374579"/>
    </source>
</evidence>
<dbReference type="AlphaFoldDB" id="A0AAN9GJX7"/>
<sequence length="591" mass="67576">MAAVALLPSRMDQSDYTIAEQELQDHVLDIYGTRDSDDDMFRPTLADEQKIGFFSLDRAAQTEVTEVVDLKEMTEVLQILLQEVAKLGRDINFTKHAMQADYESKLQSKSLELYCRINERVSELEKIHRDRVSSLRKAFRQQLADAVSRLSVMYKKNLESNMIRERTRQQSDLKGQDVRMQEMKATIARNESIIQMLQLQLQQQQAQTAHHERSFFMDDASSTKSKSTRGTESPVMAMSESPRANSRIQALEDEMEEMRGQQEKLQKKGERLEEALDIKDEEVAGLNKTIKNLQRQVEKEKILNEQLQHEKDEIKMDAEKELFSSKKLMFLQKKNIPRLMKQKLEMEQSNSEQIRLAKEEALATAKAEAARLANQDMGKIKELMDQKKELEKELAVERSKASEKSAKGEVEAESLKMSDSKLKAEIKRLKEEIDKVHRTWEKKFTILQASMHALKDESYLRQTLQRQAATLHHASVSYAADTPLGISPSKQNSQATPQKKPLPDIRRNSRSVSRNPNDKDYISYTVSAQSGRGTAAMSVEENQVMSDTEEDLPNDFLPLPEPPARQDQNDAVEESRPSTLSHVVVLPLASV</sequence>